<keyword evidence="4" id="KW-0805">Transcription regulation</keyword>
<dbReference type="FunFam" id="3.10.260.20:FF:000003">
    <property type="entry name" value="SKI family transcriptional corepressor 1 homolog-B-like"/>
    <property type="match status" value="1"/>
</dbReference>
<dbReference type="InterPro" id="IPR010919">
    <property type="entry name" value="SAND-like_dom_sf"/>
</dbReference>
<evidence type="ECO:0000313" key="10">
    <source>
        <dbReference type="Proteomes" id="UP000028760"/>
    </source>
</evidence>
<feature type="compositionally biased region" description="Acidic residues" evidence="7">
    <location>
        <begin position="536"/>
        <end position="565"/>
    </location>
</feature>
<dbReference type="GO" id="GO:0005737">
    <property type="term" value="C:cytoplasm"/>
    <property type="evidence" value="ECO:0007669"/>
    <property type="project" value="TreeGrafter"/>
</dbReference>
<feature type="domain" description="c-SKI SMAD4-binding" evidence="8">
    <location>
        <begin position="160"/>
        <end position="252"/>
    </location>
</feature>
<keyword evidence="5" id="KW-0804">Transcription</keyword>
<dbReference type="AlphaFoldDB" id="A0A087X8K5"/>
<dbReference type="GO" id="GO:0000122">
    <property type="term" value="P:negative regulation of transcription by RNA polymerase II"/>
    <property type="evidence" value="ECO:0007669"/>
    <property type="project" value="TreeGrafter"/>
</dbReference>
<dbReference type="GO" id="GO:0046332">
    <property type="term" value="F:SMAD binding"/>
    <property type="evidence" value="ECO:0007669"/>
    <property type="project" value="InterPro"/>
</dbReference>
<evidence type="ECO:0000259" key="8">
    <source>
        <dbReference type="SMART" id="SM01046"/>
    </source>
</evidence>
<feature type="compositionally biased region" description="Basic and acidic residues" evidence="7">
    <location>
        <begin position="636"/>
        <end position="653"/>
    </location>
</feature>
<comment type="similarity">
    <text evidence="2">Belongs to the SKI family.</text>
</comment>
<comment type="subcellular location">
    <subcellularLocation>
        <location evidence="1">Nucleus</location>
    </subcellularLocation>
</comment>
<dbReference type="Pfam" id="PF08782">
    <property type="entry name" value="c-SKI_SMAD_bind"/>
    <property type="match status" value="1"/>
</dbReference>
<keyword evidence="3" id="KW-0678">Repressor</keyword>
<dbReference type="GO" id="GO:0000981">
    <property type="term" value="F:DNA-binding transcription factor activity, RNA polymerase II-specific"/>
    <property type="evidence" value="ECO:0007669"/>
    <property type="project" value="TreeGrafter"/>
</dbReference>
<dbReference type="InterPro" id="IPR014890">
    <property type="entry name" value="c-SKI_SMAD4-bd_dom"/>
</dbReference>
<keyword evidence="6" id="KW-0539">Nucleus</keyword>
<dbReference type="Gene3D" id="3.10.260.20">
    <property type="entry name" value="Ski"/>
    <property type="match status" value="1"/>
</dbReference>
<name>A0A087X8K5_POEFO</name>
<evidence type="ECO:0000256" key="2">
    <source>
        <dbReference type="ARBA" id="ARBA00009513"/>
    </source>
</evidence>
<feature type="compositionally biased region" description="Polar residues" evidence="7">
    <location>
        <begin position="602"/>
        <end position="616"/>
    </location>
</feature>
<dbReference type="Gene3D" id="3.10.390.10">
    <property type="entry name" value="SAND domain-like"/>
    <property type="match status" value="1"/>
</dbReference>
<dbReference type="eggNOG" id="ENOG502QQC2">
    <property type="taxonomic scope" value="Eukaryota"/>
</dbReference>
<dbReference type="PANTHER" id="PTHR10005:SF7">
    <property type="entry name" value="SKI FAMILY TRANSCRIPTIONAL COREPRESSOR 2"/>
    <property type="match status" value="1"/>
</dbReference>
<feature type="compositionally biased region" description="Low complexity" evidence="7">
    <location>
        <begin position="36"/>
        <end position="52"/>
    </location>
</feature>
<reference evidence="9" key="3">
    <citation type="submission" date="2025-09" db="UniProtKB">
        <authorList>
            <consortium name="Ensembl"/>
        </authorList>
    </citation>
    <scope>IDENTIFICATION</scope>
</reference>
<dbReference type="GO" id="GO:0000978">
    <property type="term" value="F:RNA polymerase II cis-regulatory region sequence-specific DNA binding"/>
    <property type="evidence" value="ECO:0007669"/>
    <property type="project" value="TreeGrafter"/>
</dbReference>
<dbReference type="SUPFAM" id="SSF46955">
    <property type="entry name" value="Putative DNA-binding domain"/>
    <property type="match status" value="1"/>
</dbReference>
<reference evidence="10" key="1">
    <citation type="submission" date="2013-10" db="EMBL/GenBank/DDBJ databases">
        <authorList>
            <person name="Schartl M."/>
            <person name="Warren W."/>
        </authorList>
    </citation>
    <scope>NUCLEOTIDE SEQUENCE [LARGE SCALE GENOMIC DNA]</scope>
    <source>
        <strain evidence="10">female</strain>
    </source>
</reference>
<dbReference type="PANTHER" id="PTHR10005">
    <property type="entry name" value="SKI ONCOGENE-RELATED"/>
    <property type="match status" value="1"/>
</dbReference>
<dbReference type="InterPro" id="IPR003380">
    <property type="entry name" value="SKI/SNO/DAC"/>
</dbReference>
<feature type="compositionally biased region" description="Polar residues" evidence="7">
    <location>
        <begin position="7"/>
        <end position="25"/>
    </location>
</feature>
<dbReference type="SMART" id="SM01046">
    <property type="entry name" value="c-SKI_SMAD_bind"/>
    <property type="match status" value="1"/>
</dbReference>
<dbReference type="CDD" id="cd21080">
    <property type="entry name" value="DHD_Skor"/>
    <property type="match status" value="1"/>
</dbReference>
<dbReference type="Pfam" id="PF02437">
    <property type="entry name" value="Ski_Sno_DHD"/>
    <property type="match status" value="1"/>
</dbReference>
<dbReference type="FunFam" id="3.10.390.10:FF:000001">
    <property type="entry name" value="SKI family transcriptional corepressor 1"/>
    <property type="match status" value="1"/>
</dbReference>
<dbReference type="InterPro" id="IPR023216">
    <property type="entry name" value="Tscrpt_reg_SKI_SnoN"/>
</dbReference>
<feature type="region of interest" description="Disordered" evidence="7">
    <location>
        <begin position="496"/>
        <end position="681"/>
    </location>
</feature>
<organism evidence="9 10">
    <name type="scientific">Poecilia formosa</name>
    <name type="common">Amazon molly</name>
    <name type="synonym">Limia formosa</name>
    <dbReference type="NCBI Taxonomy" id="48698"/>
    <lineage>
        <taxon>Eukaryota</taxon>
        <taxon>Metazoa</taxon>
        <taxon>Chordata</taxon>
        <taxon>Craniata</taxon>
        <taxon>Vertebrata</taxon>
        <taxon>Euteleostomi</taxon>
        <taxon>Actinopterygii</taxon>
        <taxon>Neopterygii</taxon>
        <taxon>Teleostei</taxon>
        <taxon>Neoteleostei</taxon>
        <taxon>Acanthomorphata</taxon>
        <taxon>Ovalentaria</taxon>
        <taxon>Atherinomorphae</taxon>
        <taxon>Cyprinodontiformes</taxon>
        <taxon>Poeciliidae</taxon>
        <taxon>Poeciliinae</taxon>
        <taxon>Poecilia</taxon>
    </lineage>
</organism>
<accession>A0A087X8K5</accession>
<dbReference type="InterPro" id="IPR037000">
    <property type="entry name" value="Ski_DNA-bd_sf"/>
</dbReference>
<dbReference type="OMA" id="SAHPACH"/>
<evidence type="ECO:0000256" key="7">
    <source>
        <dbReference type="SAM" id="MobiDB-lite"/>
    </source>
</evidence>
<dbReference type="EMBL" id="AYCK01009676">
    <property type="status" value="NOT_ANNOTATED_CDS"/>
    <property type="molecule type" value="Genomic_DNA"/>
</dbReference>
<dbReference type="Ensembl" id="ENSPFOT00000002112.2">
    <property type="protein sequence ID" value="ENSPFOP00000002108.2"/>
    <property type="gene ID" value="ENSPFOG00000002242.2"/>
</dbReference>
<dbReference type="GO" id="GO:0005634">
    <property type="term" value="C:nucleus"/>
    <property type="evidence" value="ECO:0007669"/>
    <property type="project" value="UniProtKB-SubCell"/>
</dbReference>
<feature type="region of interest" description="Disordered" evidence="7">
    <location>
        <begin position="296"/>
        <end position="315"/>
    </location>
</feature>
<evidence type="ECO:0000256" key="3">
    <source>
        <dbReference type="ARBA" id="ARBA00022491"/>
    </source>
</evidence>
<dbReference type="SUPFAM" id="SSF63763">
    <property type="entry name" value="SAND domain-like"/>
    <property type="match status" value="1"/>
</dbReference>
<evidence type="ECO:0000256" key="4">
    <source>
        <dbReference type="ARBA" id="ARBA00023015"/>
    </source>
</evidence>
<protein>
    <submittedName>
        <fullName evidence="9">SKI family transcriptional corepressor 2</fullName>
    </submittedName>
</protein>
<dbReference type="GO" id="GO:0030514">
    <property type="term" value="P:negative regulation of BMP signaling pathway"/>
    <property type="evidence" value="ECO:0007669"/>
    <property type="project" value="TreeGrafter"/>
</dbReference>
<keyword evidence="10" id="KW-1185">Reference proteome</keyword>
<evidence type="ECO:0000256" key="6">
    <source>
        <dbReference type="ARBA" id="ARBA00023242"/>
    </source>
</evidence>
<sequence length="789" mass="86990">MDKAHLSSPNEIIMTNSTGSYQQEPLTPPRPAHLHSSSSSLSSPSPSSSSPLKPNQVGQVILYGVPIVSLVIDNNERLCLAQISNTLLKNYSYNEIHNRRVALGITCVQCTPVQLEILRRAGAMPISSRRCGMITKREAERLCKSFLGENSPPKLPDNFAFDVTHECAWGCRGNFIPARYNSSRAKCIKCSFCNMYFSPNKFIFHSHRTPDAKYTQPDAANFNSWRRHLRLTDKLPPDELVYAWEDVKAMFNGGSRKRALPSSVQCASMGPMKSLPGSVVPHMIGPDLGAQKRARFEDEDDLDGGSLSPRKTPRNYPVIPVPSKGFSMLQKFPPTSLFPSPYPFPAFGLCQQKKEDSDVSTVQKGPGLSGLLWPGRKDAFYPPFCMFWPPRAAGGIPVPTYLQPQPSTLSTLTENPSLRQAFLDLSDPSDAGATTTPRSGLFDTECTTATPDLRPVTSEGWLKLLENPALQTRKPSYGSAFRPVVKDAESIAKLHGNSGGVNGATDEDFGVVVPGSDRHQRLSPTSSCSYGSESGGDGEAEGAESEEEGEVDVESSKQEDEEEEGSFTNRPPQTQTNLYLPVLSDSAGEERGKDRGSGAMYPSTSPGSSSNPIVQESPSLPASPHASLPLSSSTPPHREDTAYKNAQKNRDEGLPAYATKDNSSNSDENKEQRSFFVPESETSAPDYWRECTVGDQSRGATSPVTLKKDVENMEKEELQKVLLEQIDFRRRLEQEFHALKGTSPFPVFHNFQDQMKRELAYREEMVQQLQMIPYTNIIRKEKISPHLGK</sequence>
<proteinExistence type="inferred from homology"/>
<feature type="compositionally biased region" description="Polar residues" evidence="7">
    <location>
        <begin position="566"/>
        <end position="578"/>
    </location>
</feature>
<feature type="region of interest" description="Disordered" evidence="7">
    <location>
        <begin position="1"/>
        <end position="53"/>
    </location>
</feature>
<evidence type="ECO:0000313" key="9">
    <source>
        <dbReference type="Ensembl" id="ENSPFOP00000002108.2"/>
    </source>
</evidence>
<dbReference type="GeneTree" id="ENSGT00940000160474"/>
<feature type="compositionally biased region" description="Low complexity" evidence="7">
    <location>
        <begin position="617"/>
        <end position="635"/>
    </location>
</feature>
<dbReference type="GO" id="GO:0005667">
    <property type="term" value="C:transcription regulator complex"/>
    <property type="evidence" value="ECO:0007669"/>
    <property type="project" value="TreeGrafter"/>
</dbReference>
<reference evidence="9" key="2">
    <citation type="submission" date="2025-08" db="UniProtKB">
        <authorList>
            <consortium name="Ensembl"/>
        </authorList>
    </citation>
    <scope>IDENTIFICATION</scope>
</reference>
<evidence type="ECO:0000256" key="1">
    <source>
        <dbReference type="ARBA" id="ARBA00004123"/>
    </source>
</evidence>
<dbReference type="Proteomes" id="UP000028760">
    <property type="component" value="Unassembled WGS sequence"/>
</dbReference>
<evidence type="ECO:0000256" key="5">
    <source>
        <dbReference type="ARBA" id="ARBA00023163"/>
    </source>
</evidence>
<dbReference type="InterPro" id="IPR009061">
    <property type="entry name" value="DNA-bd_dom_put_sf"/>
</dbReference>